<dbReference type="GO" id="GO:0017057">
    <property type="term" value="F:6-phosphogluconolactonase activity"/>
    <property type="evidence" value="ECO:0007669"/>
    <property type="project" value="TreeGrafter"/>
</dbReference>
<dbReference type="PANTHER" id="PTHR30344">
    <property type="entry name" value="6-PHOSPHOGLUCONOLACTONASE-RELATED"/>
    <property type="match status" value="1"/>
</dbReference>
<dbReference type="Gene3D" id="2.130.10.10">
    <property type="entry name" value="YVTN repeat-like/Quinoprotein amine dehydrogenase"/>
    <property type="match status" value="1"/>
</dbReference>
<dbReference type="Pfam" id="PF10282">
    <property type="entry name" value="Lactonase"/>
    <property type="match status" value="1"/>
</dbReference>
<accession>A0A1C3U4W4</accession>
<protein>
    <submittedName>
        <fullName evidence="3">6-phosphogluconolactonase, cycloisomerase 2 family</fullName>
    </submittedName>
</protein>
<dbReference type="Proteomes" id="UP000199101">
    <property type="component" value="Unassembled WGS sequence"/>
</dbReference>
<dbReference type="EMBL" id="FMAG01000001">
    <property type="protein sequence ID" value="SCB10523.1"/>
    <property type="molecule type" value="Genomic_DNA"/>
</dbReference>
<dbReference type="InterPro" id="IPR019405">
    <property type="entry name" value="Lactonase_7-beta_prop"/>
</dbReference>
<keyword evidence="4" id="KW-1185">Reference proteome</keyword>
<sequence>MTGERTRIAYVGARTTKARNARGNGLNVYRLAQDLSWEHCQLLEMENPSFLAFDRTGRSLYTVHGDSDRVSAFSIDPSSGCLSFLNEQSTNGRNPVHLSFDPSNRFLIVANHVTSTLAVLRRQEDGRLDSVENLTTIEGEIGPHRIEQPFAKPHQVEFDPSGNWIAVPDKGLDKILVYRLDHASGMLTEVASCQSREGAGPRHIAFHPQGRLAYVINELDSTVAAYRFDPATGSIEPFQILSSLADSFTGNSRGAEIAVSDDGRFVYVSNRGSDTIAAFSIGEEGRMAPLGSWATAGRTPRFFAVLPEGRTLLIANEDTDTITACSIDKATGHLLPASIILAVGSPVCILFKDLDHT</sequence>
<dbReference type="GO" id="GO:0016853">
    <property type="term" value="F:isomerase activity"/>
    <property type="evidence" value="ECO:0007669"/>
    <property type="project" value="UniProtKB-KW"/>
</dbReference>
<organism evidence="3 4">
    <name type="scientific">Rhizobium multihospitium</name>
    <dbReference type="NCBI Taxonomy" id="410764"/>
    <lineage>
        <taxon>Bacteria</taxon>
        <taxon>Pseudomonadati</taxon>
        <taxon>Pseudomonadota</taxon>
        <taxon>Alphaproteobacteria</taxon>
        <taxon>Hyphomicrobiales</taxon>
        <taxon>Rhizobiaceae</taxon>
        <taxon>Rhizobium/Agrobacterium group</taxon>
        <taxon>Rhizobium</taxon>
    </lineage>
</organism>
<dbReference type="GO" id="GO:0005829">
    <property type="term" value="C:cytosol"/>
    <property type="evidence" value="ECO:0007669"/>
    <property type="project" value="TreeGrafter"/>
</dbReference>
<keyword evidence="2" id="KW-0313">Glucose metabolism</keyword>
<comment type="similarity">
    <text evidence="1">Belongs to the cycloisomerase 2 family.</text>
</comment>
<dbReference type="OrthoDB" id="9790815at2"/>
<dbReference type="PANTHER" id="PTHR30344:SF1">
    <property type="entry name" value="6-PHOSPHOGLUCONOLACTONASE"/>
    <property type="match status" value="1"/>
</dbReference>
<evidence type="ECO:0000313" key="4">
    <source>
        <dbReference type="Proteomes" id="UP000199101"/>
    </source>
</evidence>
<name>A0A1C3U4W4_9HYPH</name>
<dbReference type="STRING" id="410764.GA0061103_1519"/>
<dbReference type="RefSeq" id="WP_092706750.1">
    <property type="nucleotide sequence ID" value="NZ_FMAG01000001.1"/>
</dbReference>
<dbReference type="SUPFAM" id="SSF75011">
    <property type="entry name" value="3-carboxy-cis,cis-mucoante lactonizing enzyme"/>
    <property type="match status" value="1"/>
</dbReference>
<dbReference type="AlphaFoldDB" id="A0A1C3U4W4"/>
<reference evidence="4" key="1">
    <citation type="submission" date="2016-08" db="EMBL/GenBank/DDBJ databases">
        <authorList>
            <person name="Varghese N."/>
            <person name="Submissions Spin"/>
        </authorList>
    </citation>
    <scope>NUCLEOTIDE SEQUENCE [LARGE SCALE GENOMIC DNA]</scope>
    <source>
        <strain evidence="4">HAMBI 2975</strain>
    </source>
</reference>
<evidence type="ECO:0000256" key="1">
    <source>
        <dbReference type="ARBA" id="ARBA00005564"/>
    </source>
</evidence>
<dbReference type="InterPro" id="IPR015943">
    <property type="entry name" value="WD40/YVTN_repeat-like_dom_sf"/>
</dbReference>
<gene>
    <name evidence="3" type="ORF">GA0061103_1519</name>
</gene>
<proteinExistence type="inferred from homology"/>
<dbReference type="InterPro" id="IPR050282">
    <property type="entry name" value="Cycloisomerase_2"/>
</dbReference>
<evidence type="ECO:0000256" key="2">
    <source>
        <dbReference type="ARBA" id="ARBA00022526"/>
    </source>
</evidence>
<evidence type="ECO:0000313" key="3">
    <source>
        <dbReference type="EMBL" id="SCB10523.1"/>
    </source>
</evidence>
<keyword evidence="3" id="KW-0413">Isomerase</keyword>
<dbReference type="GO" id="GO:0006006">
    <property type="term" value="P:glucose metabolic process"/>
    <property type="evidence" value="ECO:0007669"/>
    <property type="project" value="UniProtKB-KW"/>
</dbReference>
<keyword evidence="2" id="KW-0119">Carbohydrate metabolism</keyword>